<dbReference type="Gene3D" id="1.10.10.1100">
    <property type="entry name" value="BFD-like [2Fe-2S]-binding domain"/>
    <property type="match status" value="1"/>
</dbReference>
<organism evidence="2 3">
    <name type="scientific">Hyphomonas polymorpha PS728</name>
    <dbReference type="NCBI Taxonomy" id="1280954"/>
    <lineage>
        <taxon>Bacteria</taxon>
        <taxon>Pseudomonadati</taxon>
        <taxon>Pseudomonadota</taxon>
        <taxon>Alphaproteobacteria</taxon>
        <taxon>Hyphomonadales</taxon>
        <taxon>Hyphomonadaceae</taxon>
        <taxon>Hyphomonas</taxon>
    </lineage>
</organism>
<dbReference type="InterPro" id="IPR007419">
    <property type="entry name" value="BFD-like_2Fe2S-bd_dom"/>
</dbReference>
<dbReference type="AlphaFoldDB" id="A0A062VGA6"/>
<dbReference type="Pfam" id="PF04324">
    <property type="entry name" value="Fer2_BFD"/>
    <property type="match status" value="1"/>
</dbReference>
<name>A0A062VGA6_9PROT</name>
<dbReference type="PATRIC" id="fig|1280954.3.peg.3407"/>
<dbReference type="STRING" id="1280954.HPO_16880"/>
<sequence>MDGKHRPPPDRFRGCKFKPACRKSLIDTHSQVLQMVRMIICVCNRINCRSVREAVDAGARSPKAVQAHHGCKFNCGKCSTTIGEMIAEKMDAQGGSLPMMAAE</sequence>
<feature type="domain" description="BFD-like [2Fe-2S]-binding" evidence="1">
    <location>
        <begin position="39"/>
        <end position="88"/>
    </location>
</feature>
<dbReference type="EMBL" id="ARYM01000026">
    <property type="protein sequence ID" value="KCZ97070.1"/>
    <property type="molecule type" value="Genomic_DNA"/>
</dbReference>
<dbReference type="eggNOG" id="COG2906">
    <property type="taxonomic scope" value="Bacteria"/>
</dbReference>
<comment type="caution">
    <text evidence="2">The sequence shown here is derived from an EMBL/GenBank/DDBJ whole genome shotgun (WGS) entry which is preliminary data.</text>
</comment>
<dbReference type="Proteomes" id="UP000027100">
    <property type="component" value="Unassembled WGS sequence"/>
</dbReference>
<dbReference type="InterPro" id="IPR041854">
    <property type="entry name" value="BFD-like_2Fe2S-bd_dom_sf"/>
</dbReference>
<evidence type="ECO:0000259" key="1">
    <source>
        <dbReference type="Pfam" id="PF04324"/>
    </source>
</evidence>
<reference evidence="2 3" key="1">
    <citation type="journal article" date="2014" name="Antonie Van Leeuwenhoek">
        <title>Hyphomonas beringensis sp. nov. and Hyphomonas chukchiensis sp. nov., isolated from surface seawater of the Bering Sea and Chukchi Sea.</title>
        <authorList>
            <person name="Li C."/>
            <person name="Lai Q."/>
            <person name="Li G."/>
            <person name="Dong C."/>
            <person name="Wang J."/>
            <person name="Liao Y."/>
            <person name="Shao Z."/>
        </authorList>
    </citation>
    <scope>NUCLEOTIDE SEQUENCE [LARGE SCALE GENOMIC DNA]</scope>
    <source>
        <strain evidence="2 3">PS728</strain>
    </source>
</reference>
<keyword evidence="3" id="KW-1185">Reference proteome</keyword>
<gene>
    <name evidence="2" type="ORF">HPO_16880</name>
</gene>
<protein>
    <submittedName>
        <fullName evidence="2">BFD/(2Fe-2S)-binding domain-containing protein</fullName>
    </submittedName>
</protein>
<proteinExistence type="predicted"/>
<evidence type="ECO:0000313" key="2">
    <source>
        <dbReference type="EMBL" id="KCZ97070.1"/>
    </source>
</evidence>
<accession>A0A062VGA6</accession>
<evidence type="ECO:0000313" key="3">
    <source>
        <dbReference type="Proteomes" id="UP000027100"/>
    </source>
</evidence>